<reference evidence="2 3" key="1">
    <citation type="submission" date="2018-08" db="EMBL/GenBank/DDBJ databases">
        <title>A genome reference for cultivated species of the human gut microbiota.</title>
        <authorList>
            <person name="Zou Y."/>
            <person name="Xue W."/>
            <person name="Luo G."/>
        </authorList>
    </citation>
    <scope>NUCLEOTIDE SEQUENCE [LARGE SCALE GENOMIC DNA]</scope>
    <source>
        <strain evidence="2 3">AF45-17</strain>
    </source>
</reference>
<evidence type="ECO:0000259" key="1">
    <source>
        <dbReference type="Pfam" id="PF01863"/>
    </source>
</evidence>
<dbReference type="InterPro" id="IPR053136">
    <property type="entry name" value="UTP_pyrophosphatase-like"/>
</dbReference>
<accession>A0A3E2TMA4</accession>
<evidence type="ECO:0000313" key="3">
    <source>
        <dbReference type="Proteomes" id="UP000260773"/>
    </source>
</evidence>
<comment type="caution">
    <text evidence="2">The sequence shown here is derived from an EMBL/GenBank/DDBJ whole genome shotgun (WGS) entry which is preliminary data.</text>
</comment>
<sequence>MVLNLRKNILILNDLSISCRLIRSDRRSLGLEIRKIPEGGAELLIRAPRRMKIAYIEWFINEKERWITEKYLAAFVEKSHPQMMEIPEYVTEQWLRTEGAERFRQKTAFWAARMKVTYGRITIRDQKTRWGSCSSRGNLNFNWRLLLMPERVMDYVIVHELAHRREMNHSAAFWQIVETYLPDYRERRQWLKENGVRYAGPVELPKY</sequence>
<gene>
    <name evidence="2" type="ORF">DW070_10415</name>
</gene>
<dbReference type="CDD" id="cd07344">
    <property type="entry name" value="M48_yhfN_like"/>
    <property type="match status" value="1"/>
</dbReference>
<evidence type="ECO:0000313" key="2">
    <source>
        <dbReference type="EMBL" id="RGB79025.1"/>
    </source>
</evidence>
<dbReference type="InterPro" id="IPR002725">
    <property type="entry name" value="YgjP-like_metallopeptidase"/>
</dbReference>
<dbReference type="RefSeq" id="WP_117528586.1">
    <property type="nucleotide sequence ID" value="NZ_JAQDKA010000008.1"/>
</dbReference>
<dbReference type="Gene3D" id="3.30.2010.10">
    <property type="entry name" value="Metalloproteases ('zincins'), catalytic domain"/>
    <property type="match status" value="1"/>
</dbReference>
<organism evidence="2 3">
    <name type="scientific">Coprococcus catus</name>
    <dbReference type="NCBI Taxonomy" id="116085"/>
    <lineage>
        <taxon>Bacteria</taxon>
        <taxon>Bacillati</taxon>
        <taxon>Bacillota</taxon>
        <taxon>Clostridia</taxon>
        <taxon>Lachnospirales</taxon>
        <taxon>Lachnospiraceae</taxon>
        <taxon>Coprococcus</taxon>
    </lineage>
</organism>
<feature type="domain" description="YgjP-like metallopeptidase" evidence="1">
    <location>
        <begin position="90"/>
        <end position="194"/>
    </location>
</feature>
<dbReference type="PANTHER" id="PTHR30399:SF1">
    <property type="entry name" value="UTP PYROPHOSPHATASE"/>
    <property type="match status" value="1"/>
</dbReference>
<dbReference type="Proteomes" id="UP000260773">
    <property type="component" value="Unassembled WGS sequence"/>
</dbReference>
<name>A0A3E2TMA4_9FIRM</name>
<dbReference type="AlphaFoldDB" id="A0A3E2TMA4"/>
<dbReference type="EMBL" id="QVEP01000025">
    <property type="protein sequence ID" value="RGB79025.1"/>
    <property type="molecule type" value="Genomic_DNA"/>
</dbReference>
<proteinExistence type="predicted"/>
<dbReference type="PANTHER" id="PTHR30399">
    <property type="entry name" value="UNCHARACTERIZED PROTEIN YGJP"/>
    <property type="match status" value="1"/>
</dbReference>
<dbReference type="Pfam" id="PF01863">
    <property type="entry name" value="YgjP-like"/>
    <property type="match status" value="1"/>
</dbReference>
<protein>
    <submittedName>
        <fullName evidence="2">M48 family peptidase</fullName>
    </submittedName>
</protein>